<proteinExistence type="predicted"/>
<keyword evidence="2" id="KW-1185">Reference proteome</keyword>
<accession>A0A6F8VCT1</accession>
<reference evidence="2" key="1">
    <citation type="submission" date="2020-03" db="EMBL/GenBank/DDBJ databases">
        <title>Complete genome sequence of sulfur-oxidizing bacterium skT11.</title>
        <authorList>
            <person name="Kanda M."/>
            <person name="Kojima H."/>
            <person name="Fukui M."/>
        </authorList>
    </citation>
    <scope>NUCLEOTIDE SEQUENCE [LARGE SCALE GENOMIC DNA]</scope>
    <source>
        <strain evidence="2">skT11</strain>
    </source>
</reference>
<dbReference type="KEGG" id="slac:SKTS_18030"/>
<protein>
    <submittedName>
        <fullName evidence="1">Uncharacterized protein</fullName>
    </submittedName>
</protein>
<evidence type="ECO:0000313" key="1">
    <source>
        <dbReference type="EMBL" id="BCB26917.1"/>
    </source>
</evidence>
<gene>
    <name evidence="1" type="ORF">SKTS_18030</name>
</gene>
<sequence>MSDFKTAFYGTFYSLMSWKQLTEFWVRVDPQAGWHLYAIGEPVPTAPASAEEVSRFVQEVDALLRRDHKEDYCAIVYADNLEKPTLIKIYDPNNLGVSCGSSKNPPLPGWVMSVMPPTEMQPKGIIPAGRQRWWQSLFA</sequence>
<dbReference type="EMBL" id="AP022853">
    <property type="protein sequence ID" value="BCB26917.1"/>
    <property type="molecule type" value="Genomic_DNA"/>
</dbReference>
<evidence type="ECO:0000313" key="2">
    <source>
        <dbReference type="Proteomes" id="UP000502260"/>
    </source>
</evidence>
<organism evidence="1 2">
    <name type="scientific">Sulfurimicrobium lacus</name>
    <dbReference type="NCBI Taxonomy" id="2715678"/>
    <lineage>
        <taxon>Bacteria</taxon>
        <taxon>Pseudomonadati</taxon>
        <taxon>Pseudomonadota</taxon>
        <taxon>Betaproteobacteria</taxon>
        <taxon>Nitrosomonadales</taxon>
        <taxon>Sulfuricellaceae</taxon>
        <taxon>Sulfurimicrobium</taxon>
    </lineage>
</organism>
<dbReference type="AlphaFoldDB" id="A0A6F8VCT1"/>
<dbReference type="RefSeq" id="WP_173063603.1">
    <property type="nucleotide sequence ID" value="NZ_AP022853.1"/>
</dbReference>
<dbReference type="Proteomes" id="UP000502260">
    <property type="component" value="Chromosome"/>
</dbReference>
<name>A0A6F8VCT1_9PROT</name>